<feature type="domain" description="DUF6884" evidence="1">
    <location>
        <begin position="13"/>
        <end position="138"/>
    </location>
</feature>
<dbReference type="RefSeq" id="WP_179922810.1">
    <property type="nucleotide sequence ID" value="NZ_CP058909.1"/>
</dbReference>
<reference evidence="2 3" key="1">
    <citation type="submission" date="2020-07" db="EMBL/GenBank/DDBJ databases">
        <title>Halosimplex litoreum sp. nov. and Halosimplex rubrum sp. nov., isolated from different salt environments.</title>
        <authorList>
            <person name="Cui H."/>
        </authorList>
    </citation>
    <scope>NUCLEOTIDE SEQUENCE [LARGE SCALE GENOMIC DNA]</scope>
    <source>
        <strain evidence="2 3">R2</strain>
    </source>
</reference>
<dbReference type="GeneID" id="56083377"/>
<dbReference type="OrthoDB" id="206471at2157"/>
<dbReference type="AlphaFoldDB" id="A0A7D5PBK8"/>
<evidence type="ECO:0000313" key="3">
    <source>
        <dbReference type="Proteomes" id="UP000509346"/>
    </source>
</evidence>
<evidence type="ECO:0000259" key="1">
    <source>
        <dbReference type="Pfam" id="PF21818"/>
    </source>
</evidence>
<keyword evidence="3" id="KW-1185">Reference proteome</keyword>
<dbReference type="InterPro" id="IPR049251">
    <property type="entry name" value="DUF6884"/>
</dbReference>
<evidence type="ECO:0000313" key="2">
    <source>
        <dbReference type="EMBL" id="QLH82342.1"/>
    </source>
</evidence>
<accession>A0A7D5PBK8</accession>
<dbReference type="EMBL" id="CP058909">
    <property type="protein sequence ID" value="QLH82342.1"/>
    <property type="molecule type" value="Genomic_DNA"/>
</dbReference>
<protein>
    <recommendedName>
        <fullName evidence="1">DUF6884 domain-containing protein</fullName>
    </recommendedName>
</protein>
<gene>
    <name evidence="2" type="ORF">HZS54_12270</name>
</gene>
<organism evidence="2 3">
    <name type="scientific">Halosimplex pelagicum</name>
    <dbReference type="NCBI Taxonomy" id="869886"/>
    <lineage>
        <taxon>Archaea</taxon>
        <taxon>Methanobacteriati</taxon>
        <taxon>Methanobacteriota</taxon>
        <taxon>Stenosarchaea group</taxon>
        <taxon>Halobacteria</taxon>
        <taxon>Halobacteriales</taxon>
        <taxon>Haloarculaceae</taxon>
        <taxon>Halosimplex</taxon>
    </lineage>
</organism>
<proteinExistence type="predicted"/>
<sequence>MTDTDETVVGITACSKSKIGGPDEDIGEVEAQNLYDSWLFDGRVEALKANSDEWCIFSGKYGFLEPDDPVEWYNQRLDDLPIEEQRELAEDVAENVAAKGANKVLILMGRTYADRLMEALDDSIEVWDPLEGVQLFDQRGELDKLAMSGDKSGQTTLDV</sequence>
<dbReference type="Proteomes" id="UP000509346">
    <property type="component" value="Chromosome"/>
</dbReference>
<dbReference type="KEGG" id="hpel:HZS54_12270"/>
<dbReference type="Pfam" id="PF21818">
    <property type="entry name" value="DUF6884"/>
    <property type="match status" value="1"/>
</dbReference>
<name>A0A7D5PBK8_9EURY</name>